<evidence type="ECO:0000256" key="10">
    <source>
        <dbReference type="PROSITE-ProRule" id="PRU00076"/>
    </source>
</evidence>
<keyword evidence="2" id="KW-0964">Secreted</keyword>
<dbReference type="PROSITE" id="PS00010">
    <property type="entry name" value="ASX_HYDROXYL"/>
    <property type="match status" value="1"/>
</dbReference>
<organism evidence="13">
    <name type="scientific">Medioppia subpectinata</name>
    <dbReference type="NCBI Taxonomy" id="1979941"/>
    <lineage>
        <taxon>Eukaryota</taxon>
        <taxon>Metazoa</taxon>
        <taxon>Ecdysozoa</taxon>
        <taxon>Arthropoda</taxon>
        <taxon>Chelicerata</taxon>
        <taxon>Arachnida</taxon>
        <taxon>Acari</taxon>
        <taxon>Acariformes</taxon>
        <taxon>Sarcoptiformes</taxon>
        <taxon>Oribatida</taxon>
        <taxon>Brachypylina</taxon>
        <taxon>Oppioidea</taxon>
        <taxon>Oppiidae</taxon>
        <taxon>Medioppia</taxon>
    </lineage>
</organism>
<evidence type="ECO:0000256" key="8">
    <source>
        <dbReference type="ARBA" id="ARBA00023157"/>
    </source>
</evidence>
<dbReference type="PROSITE" id="PS50993">
    <property type="entry name" value="NIDOGEN_G2"/>
    <property type="match status" value="1"/>
</dbReference>
<dbReference type="OrthoDB" id="6516201at2759"/>
<dbReference type="SMART" id="SM00179">
    <property type="entry name" value="EGF_CA"/>
    <property type="match status" value="1"/>
</dbReference>
<protein>
    <recommendedName>
        <fullName evidence="15">Calcium binding EGF domain protein</fullName>
    </recommendedName>
</protein>
<feature type="non-terminal residue" evidence="13">
    <location>
        <position position="1"/>
    </location>
</feature>
<dbReference type="InterPro" id="IPR009017">
    <property type="entry name" value="GFP"/>
</dbReference>
<feature type="domain" description="Nidogen G2 beta-barrel" evidence="12">
    <location>
        <begin position="1"/>
        <end position="131"/>
    </location>
</feature>
<evidence type="ECO:0000256" key="1">
    <source>
        <dbReference type="ARBA" id="ARBA00004498"/>
    </source>
</evidence>
<dbReference type="EMBL" id="CAJPIZ010000693">
    <property type="protein sequence ID" value="CAG2102057.1"/>
    <property type="molecule type" value="Genomic_DNA"/>
</dbReference>
<evidence type="ECO:0008006" key="15">
    <source>
        <dbReference type="Google" id="ProtNLM"/>
    </source>
</evidence>
<gene>
    <name evidence="13" type="ORF">OSB1V03_LOCUS2098</name>
</gene>
<dbReference type="InterPro" id="IPR000152">
    <property type="entry name" value="EGF-type_Asp/Asn_hydroxyl_site"/>
</dbReference>
<dbReference type="Gene3D" id="2.40.155.10">
    <property type="entry name" value="Green fluorescent protein"/>
    <property type="match status" value="1"/>
</dbReference>
<dbReference type="SMART" id="SM00181">
    <property type="entry name" value="EGF"/>
    <property type="match status" value="3"/>
</dbReference>
<dbReference type="InterPro" id="IPR049883">
    <property type="entry name" value="NOTCH1_EGF-like"/>
</dbReference>
<dbReference type="Gene3D" id="2.10.25.10">
    <property type="entry name" value="Laminin"/>
    <property type="match status" value="3"/>
</dbReference>
<feature type="domain" description="EGF-like" evidence="11">
    <location>
        <begin position="219"/>
        <end position="259"/>
    </location>
</feature>
<keyword evidence="6" id="KW-0677">Repeat</keyword>
<dbReference type="InterPro" id="IPR001881">
    <property type="entry name" value="EGF-like_Ca-bd_dom"/>
</dbReference>
<evidence type="ECO:0000256" key="5">
    <source>
        <dbReference type="ARBA" id="ARBA00022729"/>
    </source>
</evidence>
<evidence type="ECO:0000256" key="9">
    <source>
        <dbReference type="ARBA" id="ARBA00023180"/>
    </source>
</evidence>
<keyword evidence="7" id="KW-0106">Calcium</keyword>
<dbReference type="InterPro" id="IPR018097">
    <property type="entry name" value="EGF_Ca-bd_CS"/>
</dbReference>
<dbReference type="PANTHER" id="PTHR24050">
    <property type="entry name" value="PA14 DOMAIN-CONTAINING PROTEIN"/>
    <property type="match status" value="1"/>
</dbReference>
<dbReference type="Proteomes" id="UP000759131">
    <property type="component" value="Unassembled WGS sequence"/>
</dbReference>
<evidence type="ECO:0000313" key="13">
    <source>
        <dbReference type="EMBL" id="CAD7621627.1"/>
    </source>
</evidence>
<dbReference type="InterPro" id="IPR009030">
    <property type="entry name" value="Growth_fac_rcpt_cys_sf"/>
</dbReference>
<accession>A0A7R9KEX8</accession>
<dbReference type="Pfam" id="PF12947">
    <property type="entry name" value="EGF_3"/>
    <property type="match status" value="2"/>
</dbReference>
<dbReference type="Pfam" id="PF07474">
    <property type="entry name" value="G2F"/>
    <property type="match status" value="1"/>
</dbReference>
<dbReference type="PROSITE" id="PS01187">
    <property type="entry name" value="EGF_CA"/>
    <property type="match status" value="1"/>
</dbReference>
<name>A0A7R9KEX8_9ACAR</name>
<dbReference type="PROSITE" id="PS50026">
    <property type="entry name" value="EGF_3"/>
    <property type="match status" value="2"/>
</dbReference>
<dbReference type="CDD" id="cd00054">
    <property type="entry name" value="EGF_CA"/>
    <property type="match status" value="1"/>
</dbReference>
<dbReference type="EMBL" id="OC855268">
    <property type="protein sequence ID" value="CAD7621627.1"/>
    <property type="molecule type" value="Genomic_DNA"/>
</dbReference>
<evidence type="ECO:0000256" key="3">
    <source>
        <dbReference type="ARBA" id="ARBA00022530"/>
    </source>
</evidence>
<dbReference type="AlphaFoldDB" id="A0A7R9KEX8"/>
<keyword evidence="8" id="KW-1015">Disulfide bond</keyword>
<dbReference type="SUPFAM" id="SSF57196">
    <property type="entry name" value="EGF/Laminin"/>
    <property type="match status" value="1"/>
</dbReference>
<sequence>MGGIFNRSAEVDFPQTGHLNLQIRGSMPSVPSMSKVLVDDFLEEFTRVSAGVIRSHATHSFRFGETSLSIPIVIDQTITYEECEFAPIDDKLSTLQLAIARNFIVYDKEEQIVRYASTSKTSFLSADDPCRTGSTQCGTHSSCVVEGLSFKCICDRGYQTDFITDAQNELRVSNCIDINECSSSRQHACHSFADCINIEGSYACRCKAGYTGDGYQCQKEQRCESLITCGPNAQCIHLEQRNPECKCKHGYAGDGQVCRRSDRIESETEDCRTYNLCDVNAECLANPSTQRHQCFCRAG</sequence>
<keyword evidence="4 10" id="KW-0245">EGF-like domain</keyword>
<comment type="caution">
    <text evidence="10">Lacks conserved residue(s) required for the propagation of feature annotation.</text>
</comment>
<dbReference type="FunFam" id="2.10.25.10:FF:000038">
    <property type="entry name" value="Fibrillin 2"/>
    <property type="match status" value="1"/>
</dbReference>
<dbReference type="InterPro" id="IPR024731">
    <property type="entry name" value="NELL2-like_EGF"/>
</dbReference>
<evidence type="ECO:0000259" key="12">
    <source>
        <dbReference type="PROSITE" id="PS50993"/>
    </source>
</evidence>
<evidence type="ECO:0000256" key="2">
    <source>
        <dbReference type="ARBA" id="ARBA00022525"/>
    </source>
</evidence>
<evidence type="ECO:0000259" key="11">
    <source>
        <dbReference type="PROSITE" id="PS50026"/>
    </source>
</evidence>
<feature type="domain" description="EGF-like" evidence="11">
    <location>
        <begin position="177"/>
        <end position="218"/>
    </location>
</feature>
<evidence type="ECO:0000313" key="14">
    <source>
        <dbReference type="Proteomes" id="UP000759131"/>
    </source>
</evidence>
<dbReference type="GO" id="GO:0005509">
    <property type="term" value="F:calcium ion binding"/>
    <property type="evidence" value="ECO:0007669"/>
    <property type="project" value="InterPro"/>
</dbReference>
<keyword evidence="5" id="KW-0732">Signal</keyword>
<evidence type="ECO:0000256" key="4">
    <source>
        <dbReference type="ARBA" id="ARBA00022536"/>
    </source>
</evidence>
<evidence type="ECO:0000256" key="7">
    <source>
        <dbReference type="ARBA" id="ARBA00022837"/>
    </source>
</evidence>
<dbReference type="SUPFAM" id="SSF54511">
    <property type="entry name" value="GFP-like"/>
    <property type="match status" value="1"/>
</dbReference>
<evidence type="ECO:0000256" key="6">
    <source>
        <dbReference type="ARBA" id="ARBA00022737"/>
    </source>
</evidence>
<proteinExistence type="predicted"/>
<dbReference type="SUPFAM" id="SSF57184">
    <property type="entry name" value="Growth factor receptor domain"/>
    <property type="match status" value="1"/>
</dbReference>
<dbReference type="Pfam" id="PF07645">
    <property type="entry name" value="EGF_CA"/>
    <property type="match status" value="1"/>
</dbReference>
<dbReference type="PROSITE" id="PS01186">
    <property type="entry name" value="EGF_2"/>
    <property type="match status" value="2"/>
</dbReference>
<dbReference type="InterPro" id="IPR000742">
    <property type="entry name" value="EGF"/>
</dbReference>
<dbReference type="PANTHER" id="PTHR24050:SF28">
    <property type="entry name" value="UROMODULIN-LIKE"/>
    <property type="match status" value="1"/>
</dbReference>
<dbReference type="InterPro" id="IPR052235">
    <property type="entry name" value="Nephronectin_domain"/>
</dbReference>
<keyword evidence="3" id="KW-0272">Extracellular matrix</keyword>
<reference evidence="13" key="1">
    <citation type="submission" date="2020-11" db="EMBL/GenBank/DDBJ databases">
        <authorList>
            <person name="Tran Van P."/>
        </authorList>
    </citation>
    <scope>NUCLEOTIDE SEQUENCE</scope>
</reference>
<dbReference type="InterPro" id="IPR006605">
    <property type="entry name" value="G2_nidogen/fibulin_G2F"/>
</dbReference>
<keyword evidence="14" id="KW-1185">Reference proteome</keyword>
<comment type="subcellular location">
    <subcellularLocation>
        <location evidence="1">Secreted</location>
        <location evidence="1">Extracellular space</location>
        <location evidence="1">Extracellular matrix</location>
    </subcellularLocation>
</comment>
<keyword evidence="9" id="KW-0325">Glycoprotein</keyword>